<dbReference type="InterPro" id="IPR029048">
    <property type="entry name" value="HSP70_C_sf"/>
</dbReference>
<evidence type="ECO:0000256" key="2">
    <source>
        <dbReference type="ARBA" id="ARBA00022741"/>
    </source>
</evidence>
<evidence type="ECO:0000313" key="6">
    <source>
        <dbReference type="Proteomes" id="UP000887561"/>
    </source>
</evidence>
<sequence>DAEKFAEEDKRVKETVTLRNELESHAYQLKNQIDNKEKLGGKLSDDDKKTIETSVDQVISWLDANREATVEELEARKKDFESKVQPIITKLYAAGGGPPPPGYDGGAGGPPPSGGEEKDEL</sequence>
<dbReference type="Pfam" id="PF00012">
    <property type="entry name" value="HSP70"/>
    <property type="match status" value="1"/>
</dbReference>
<proteinExistence type="inferred from homology"/>
<dbReference type="WBParaSite" id="scaffold1745_cov229.g3543">
    <property type="protein sequence ID" value="scaffold1745_cov229.g3543"/>
    <property type="gene ID" value="scaffold1745_cov229.g3543"/>
</dbReference>
<dbReference type="Gene3D" id="1.20.1270.10">
    <property type="match status" value="1"/>
</dbReference>
<evidence type="ECO:0000256" key="3">
    <source>
        <dbReference type="ARBA" id="ARBA00022840"/>
    </source>
</evidence>
<accession>A0A915LRN6</accession>
<name>A0A915LRN6_MELJA</name>
<comment type="catalytic activity">
    <reaction evidence="4">
        <text>ATP + H2O = ADP + phosphate + H(+)</text>
        <dbReference type="Rhea" id="RHEA:13065"/>
        <dbReference type="ChEBI" id="CHEBI:15377"/>
        <dbReference type="ChEBI" id="CHEBI:15378"/>
        <dbReference type="ChEBI" id="CHEBI:30616"/>
        <dbReference type="ChEBI" id="CHEBI:43474"/>
        <dbReference type="ChEBI" id="CHEBI:456216"/>
        <dbReference type="EC" id="3.6.4.10"/>
    </reaction>
</comment>
<evidence type="ECO:0000313" key="7">
    <source>
        <dbReference type="WBParaSite" id="scaffold1745_cov229.g3543"/>
    </source>
</evidence>
<evidence type="ECO:0000256" key="1">
    <source>
        <dbReference type="ARBA" id="ARBA00007381"/>
    </source>
</evidence>
<dbReference type="AlphaFoldDB" id="A0A915LRN6"/>
<keyword evidence="3" id="KW-0067">ATP-binding</keyword>
<dbReference type="GO" id="GO:0005524">
    <property type="term" value="F:ATP binding"/>
    <property type="evidence" value="ECO:0007669"/>
    <property type="project" value="UniProtKB-KW"/>
</dbReference>
<keyword evidence="6" id="KW-1185">Reference proteome</keyword>
<dbReference type="SUPFAM" id="SSF100934">
    <property type="entry name" value="Heat shock protein 70kD (HSP70), C-terminal subdomain"/>
    <property type="match status" value="1"/>
</dbReference>
<keyword evidence="2" id="KW-0547">Nucleotide-binding</keyword>
<dbReference type="Proteomes" id="UP000887561">
    <property type="component" value="Unplaced"/>
</dbReference>
<evidence type="ECO:0000256" key="4">
    <source>
        <dbReference type="ARBA" id="ARBA00048056"/>
    </source>
</evidence>
<comment type="similarity">
    <text evidence="1">Belongs to the heat shock protein 70 family.</text>
</comment>
<evidence type="ECO:0000256" key="5">
    <source>
        <dbReference type="SAM" id="MobiDB-lite"/>
    </source>
</evidence>
<feature type="region of interest" description="Disordered" evidence="5">
    <location>
        <begin position="91"/>
        <end position="121"/>
    </location>
</feature>
<organism evidence="6 7">
    <name type="scientific">Meloidogyne javanica</name>
    <name type="common">Root-knot nematode worm</name>
    <dbReference type="NCBI Taxonomy" id="6303"/>
    <lineage>
        <taxon>Eukaryota</taxon>
        <taxon>Metazoa</taxon>
        <taxon>Ecdysozoa</taxon>
        <taxon>Nematoda</taxon>
        <taxon>Chromadorea</taxon>
        <taxon>Rhabditida</taxon>
        <taxon>Tylenchina</taxon>
        <taxon>Tylenchomorpha</taxon>
        <taxon>Tylenchoidea</taxon>
        <taxon>Meloidogynidae</taxon>
        <taxon>Meloidogyninae</taxon>
        <taxon>Meloidogyne</taxon>
        <taxon>Meloidogyne incognita group</taxon>
    </lineage>
</organism>
<dbReference type="GO" id="GO:0140662">
    <property type="term" value="F:ATP-dependent protein folding chaperone"/>
    <property type="evidence" value="ECO:0007669"/>
    <property type="project" value="InterPro"/>
</dbReference>
<reference evidence="7" key="1">
    <citation type="submission" date="2022-11" db="UniProtKB">
        <authorList>
            <consortium name="WormBaseParasite"/>
        </authorList>
    </citation>
    <scope>IDENTIFICATION</scope>
</reference>
<protein>
    <submittedName>
        <fullName evidence="7">Heat shock protein 70</fullName>
    </submittedName>
</protein>
<dbReference type="FunFam" id="1.20.1270.10:FF:000016">
    <property type="entry name" value="Heat shock protein 70"/>
    <property type="match status" value="1"/>
</dbReference>
<dbReference type="InterPro" id="IPR013126">
    <property type="entry name" value="Hsp_70_fam"/>
</dbReference>